<feature type="signal peptide" evidence="2">
    <location>
        <begin position="1"/>
        <end position="20"/>
    </location>
</feature>
<dbReference type="Pfam" id="PF13884">
    <property type="entry name" value="Peptidase_S74"/>
    <property type="match status" value="1"/>
</dbReference>
<sequence>MKYVLFLHVLLFTISSFSQVGIGTANPSAQLDIRSSSQTAPSNIDGILIPKINNFPGTPPTAAQDGMVVYATGSGSPSKGFYYWDNNSTSWKAVGSKKTDDLSDGKSDSNGSSIFMGIDSGLMDDGTNNRNVGMGFNSLYSNVDGSRNTATGFNTLYSNTSGTNNTAFGYSALKNSTDSNSNTAIGSGSLLTNTTGDYNTATGTFALNSNTLGSFNTASGFQSLFSNTDGQFNTALGNDALYSNTGGDYNTAIGKETLYNLSGGDNNTAVGVRALYNHTNGVNNTAIGFNAQVPNSIGSNQVRFGNSDVSLAEIQVAWTITSDKRWKNQIRPLPYGLNMVSQLKPVDYIRKNNENGTREIGFIAQDVKAVLEKLGYTDQGILSTDDNGFMSLRYNDFIPVLVKAVQEQQKLIEDLQKERDAFEEDYAKNNEKTNELENRLKKLETLLLNKTISKD</sequence>
<dbReference type="InterPro" id="IPR030392">
    <property type="entry name" value="S74_ICA"/>
</dbReference>
<comment type="caution">
    <text evidence="4">The sequence shown here is derived from an EMBL/GenBank/DDBJ whole genome shotgun (WGS) entry which is preliminary data.</text>
</comment>
<keyword evidence="5" id="KW-1185">Reference proteome</keyword>
<reference evidence="4 5" key="1">
    <citation type="submission" date="2019-08" db="EMBL/GenBank/DDBJ databases">
        <title>Genome of Aequorivita antarctica SW49 (type strain).</title>
        <authorList>
            <person name="Bowman J.P."/>
        </authorList>
    </citation>
    <scope>NUCLEOTIDE SEQUENCE [LARGE SCALE GENOMIC DNA]</scope>
    <source>
        <strain evidence="4 5">SW49</strain>
    </source>
</reference>
<dbReference type="AlphaFoldDB" id="A0A5C6Z277"/>
<feature type="coiled-coil region" evidence="1">
    <location>
        <begin position="405"/>
        <end position="446"/>
    </location>
</feature>
<gene>
    <name evidence="4" type="ORF">ESU54_07400</name>
</gene>
<name>A0A5C6Z277_9FLAO</name>
<evidence type="ECO:0000259" key="3">
    <source>
        <dbReference type="PROSITE" id="PS51688"/>
    </source>
</evidence>
<proteinExistence type="predicted"/>
<dbReference type="InterPro" id="IPR036388">
    <property type="entry name" value="WH-like_DNA-bd_sf"/>
</dbReference>
<feature type="domain" description="Peptidase S74" evidence="3">
    <location>
        <begin position="322"/>
        <end position="419"/>
    </location>
</feature>
<evidence type="ECO:0000256" key="1">
    <source>
        <dbReference type="SAM" id="Coils"/>
    </source>
</evidence>
<dbReference type="EMBL" id="VORT01000004">
    <property type="protein sequence ID" value="TXD73580.1"/>
    <property type="molecule type" value="Genomic_DNA"/>
</dbReference>
<dbReference type="OrthoDB" id="1488700at2"/>
<keyword evidence="1" id="KW-0175">Coiled coil</keyword>
<dbReference type="RefSeq" id="WP_111844629.1">
    <property type="nucleotide sequence ID" value="NZ_UEGI01000008.1"/>
</dbReference>
<keyword evidence="2" id="KW-0732">Signal</keyword>
<accession>A0A5C6Z277</accession>
<evidence type="ECO:0000313" key="5">
    <source>
        <dbReference type="Proteomes" id="UP000321497"/>
    </source>
</evidence>
<protein>
    <recommendedName>
        <fullName evidence="3">Peptidase S74 domain-containing protein</fullName>
    </recommendedName>
</protein>
<evidence type="ECO:0000313" key="4">
    <source>
        <dbReference type="EMBL" id="TXD73580.1"/>
    </source>
</evidence>
<organism evidence="4 5">
    <name type="scientific">Aequorivita antarctica</name>
    <dbReference type="NCBI Taxonomy" id="153266"/>
    <lineage>
        <taxon>Bacteria</taxon>
        <taxon>Pseudomonadati</taxon>
        <taxon>Bacteroidota</taxon>
        <taxon>Flavobacteriia</taxon>
        <taxon>Flavobacteriales</taxon>
        <taxon>Flavobacteriaceae</taxon>
        <taxon>Aequorivita</taxon>
    </lineage>
</organism>
<feature type="chain" id="PRO_5023127647" description="Peptidase S74 domain-containing protein" evidence="2">
    <location>
        <begin position="21"/>
        <end position="455"/>
    </location>
</feature>
<evidence type="ECO:0000256" key="2">
    <source>
        <dbReference type="SAM" id="SignalP"/>
    </source>
</evidence>
<dbReference type="Gene3D" id="1.10.10.10">
    <property type="entry name" value="Winged helix-like DNA-binding domain superfamily/Winged helix DNA-binding domain"/>
    <property type="match status" value="1"/>
</dbReference>
<dbReference type="PROSITE" id="PS51688">
    <property type="entry name" value="ICA"/>
    <property type="match status" value="1"/>
</dbReference>
<dbReference type="Proteomes" id="UP000321497">
    <property type="component" value="Unassembled WGS sequence"/>
</dbReference>